<sequence>MKWRVKRDVRFYPAWRVIPFSRWGKAGMGVGQIALATSPVPQGQVLSRLTGFCRASPVFSNPHPNPSPTG</sequence>
<name>A0A1C3H2N1_9GAMM</name>
<dbReference type="AlphaFoldDB" id="A0A1C3H2N1"/>
<reference evidence="2" key="1">
    <citation type="submission" date="2016-04" db="EMBL/GenBank/DDBJ databases">
        <authorList>
            <person name="Tagini F."/>
        </authorList>
    </citation>
    <scope>NUCLEOTIDE SEQUENCE [LARGE SCALE GENOMIC DNA]</scope>
    <source>
        <strain evidence="2">CHUV0807</strain>
    </source>
</reference>
<dbReference type="Proteomes" id="UP000190837">
    <property type="component" value="Unassembled WGS sequence"/>
</dbReference>
<proteinExistence type="predicted"/>
<evidence type="ECO:0000313" key="2">
    <source>
        <dbReference type="Proteomes" id="UP000190837"/>
    </source>
</evidence>
<gene>
    <name evidence="1" type="ORF">CHUV0807_0487</name>
</gene>
<protein>
    <submittedName>
        <fullName evidence="1">Uncharacterized protein</fullName>
    </submittedName>
</protein>
<accession>A0A1C3H2N1</accession>
<dbReference type="EMBL" id="FKLO01000023">
    <property type="protein sequence ID" value="SAM58794.1"/>
    <property type="molecule type" value="Genomic_DNA"/>
</dbReference>
<evidence type="ECO:0000313" key="1">
    <source>
        <dbReference type="EMBL" id="SAM58794.1"/>
    </source>
</evidence>
<organism evidence="1 2">
    <name type="scientific">Cardiobacterium hominis</name>
    <dbReference type="NCBI Taxonomy" id="2718"/>
    <lineage>
        <taxon>Bacteria</taxon>
        <taxon>Pseudomonadati</taxon>
        <taxon>Pseudomonadota</taxon>
        <taxon>Gammaproteobacteria</taxon>
        <taxon>Cardiobacteriales</taxon>
        <taxon>Cardiobacteriaceae</taxon>
        <taxon>Cardiobacterium</taxon>
    </lineage>
</organism>